<keyword evidence="2 5" id="KW-0238">DNA-binding</keyword>
<dbReference type="Pfam" id="PF12833">
    <property type="entry name" value="HTH_18"/>
    <property type="match status" value="1"/>
</dbReference>
<sequence length="303" mass="35672">MQVAKIEVDDNLQETTKHGSYDLPIAIYTDNFNLFEDGHIRLHWHNELQFSYSLCEKVCFFIEGQKIILEPGEGIMINSNVLHQIKPYNNNNCMMFSIVFDPILIGGTQQSRIEKKYINPILKSSNLRFIYLKPDIQWQKNILKYLKEIFILSNQKAYGYELEMRNCLSSLWLNLLREVKEEVKDSVSVVSHDEERVKSALQYIHKYYAENILLDNIAMSVNISKSECCRSFKRILKVTPFEYLMEYRISKASRELLKSKESISNIAFDVGFNGTSYFGKIFKKYMNCTPSEYRIKYKQYDIV</sequence>
<dbReference type="Proteomes" id="UP000198597">
    <property type="component" value="Unassembled WGS sequence"/>
</dbReference>
<organism evidence="5 6">
    <name type="scientific">Clostridium gasigenes</name>
    <dbReference type="NCBI Taxonomy" id="94869"/>
    <lineage>
        <taxon>Bacteria</taxon>
        <taxon>Bacillati</taxon>
        <taxon>Bacillota</taxon>
        <taxon>Clostridia</taxon>
        <taxon>Eubacteriales</taxon>
        <taxon>Clostridiaceae</taxon>
        <taxon>Clostridium</taxon>
    </lineage>
</organism>
<dbReference type="Gene3D" id="1.10.10.60">
    <property type="entry name" value="Homeodomain-like"/>
    <property type="match status" value="2"/>
</dbReference>
<dbReference type="InterPro" id="IPR037923">
    <property type="entry name" value="HTH-like"/>
</dbReference>
<dbReference type="GO" id="GO:0003700">
    <property type="term" value="F:DNA-binding transcription factor activity"/>
    <property type="evidence" value="ECO:0007669"/>
    <property type="project" value="InterPro"/>
</dbReference>
<evidence type="ECO:0000313" key="6">
    <source>
        <dbReference type="Proteomes" id="UP000198597"/>
    </source>
</evidence>
<dbReference type="InterPro" id="IPR018062">
    <property type="entry name" value="HTH_AraC-typ_CS"/>
</dbReference>
<keyword evidence="6" id="KW-1185">Reference proteome</keyword>
<proteinExistence type="predicted"/>
<gene>
    <name evidence="5" type="ORF">SAMN04488529_12113</name>
</gene>
<dbReference type="InterPro" id="IPR009057">
    <property type="entry name" value="Homeodomain-like_sf"/>
</dbReference>
<name>A0A1H0VXI0_9CLOT</name>
<evidence type="ECO:0000256" key="2">
    <source>
        <dbReference type="ARBA" id="ARBA00023125"/>
    </source>
</evidence>
<dbReference type="PROSITE" id="PS00041">
    <property type="entry name" value="HTH_ARAC_FAMILY_1"/>
    <property type="match status" value="1"/>
</dbReference>
<dbReference type="EMBL" id="FNJM01000021">
    <property type="protein sequence ID" value="SDP82905.1"/>
    <property type="molecule type" value="Genomic_DNA"/>
</dbReference>
<reference evidence="5 6" key="1">
    <citation type="submission" date="2016-10" db="EMBL/GenBank/DDBJ databases">
        <authorList>
            <person name="de Groot N.N."/>
        </authorList>
    </citation>
    <scope>NUCLEOTIDE SEQUENCE [LARGE SCALE GENOMIC DNA]</scope>
    <source>
        <strain evidence="5 6">DSM 12272</strain>
    </source>
</reference>
<evidence type="ECO:0000259" key="4">
    <source>
        <dbReference type="PROSITE" id="PS01124"/>
    </source>
</evidence>
<evidence type="ECO:0000313" key="5">
    <source>
        <dbReference type="EMBL" id="SDP82905.1"/>
    </source>
</evidence>
<dbReference type="SUPFAM" id="SSF51215">
    <property type="entry name" value="Regulatory protein AraC"/>
    <property type="match status" value="1"/>
</dbReference>
<dbReference type="AlphaFoldDB" id="A0A1H0VXI0"/>
<accession>A0A1H0VXI0</accession>
<dbReference type="SMART" id="SM00342">
    <property type="entry name" value="HTH_ARAC"/>
    <property type="match status" value="1"/>
</dbReference>
<keyword evidence="1" id="KW-0805">Transcription regulation</keyword>
<evidence type="ECO:0000256" key="1">
    <source>
        <dbReference type="ARBA" id="ARBA00023015"/>
    </source>
</evidence>
<dbReference type="InterPro" id="IPR014710">
    <property type="entry name" value="RmlC-like_jellyroll"/>
</dbReference>
<dbReference type="RefSeq" id="WP_089973417.1">
    <property type="nucleotide sequence ID" value="NZ_FNJM01000021.1"/>
</dbReference>
<keyword evidence="3" id="KW-0804">Transcription</keyword>
<dbReference type="STRING" id="94869.SAMN04488529_12113"/>
<dbReference type="OrthoDB" id="9778008at2"/>
<dbReference type="PROSITE" id="PS01124">
    <property type="entry name" value="HTH_ARAC_FAMILY_2"/>
    <property type="match status" value="1"/>
</dbReference>
<dbReference type="InterPro" id="IPR020449">
    <property type="entry name" value="Tscrpt_reg_AraC-type_HTH"/>
</dbReference>
<dbReference type="PANTHER" id="PTHR43280:SF28">
    <property type="entry name" value="HTH-TYPE TRANSCRIPTIONAL ACTIVATOR RHAS"/>
    <property type="match status" value="1"/>
</dbReference>
<dbReference type="SUPFAM" id="SSF46689">
    <property type="entry name" value="Homeodomain-like"/>
    <property type="match status" value="2"/>
</dbReference>
<feature type="domain" description="HTH araC/xylS-type" evidence="4">
    <location>
        <begin position="198"/>
        <end position="296"/>
    </location>
</feature>
<dbReference type="Pfam" id="PF02311">
    <property type="entry name" value="AraC_binding"/>
    <property type="match status" value="1"/>
</dbReference>
<dbReference type="PANTHER" id="PTHR43280">
    <property type="entry name" value="ARAC-FAMILY TRANSCRIPTIONAL REGULATOR"/>
    <property type="match status" value="1"/>
</dbReference>
<dbReference type="GO" id="GO:0043565">
    <property type="term" value="F:sequence-specific DNA binding"/>
    <property type="evidence" value="ECO:0007669"/>
    <property type="project" value="InterPro"/>
</dbReference>
<dbReference type="Gene3D" id="2.60.120.10">
    <property type="entry name" value="Jelly Rolls"/>
    <property type="match status" value="1"/>
</dbReference>
<dbReference type="PRINTS" id="PR00032">
    <property type="entry name" value="HTHARAC"/>
</dbReference>
<evidence type="ECO:0000256" key="3">
    <source>
        <dbReference type="ARBA" id="ARBA00023163"/>
    </source>
</evidence>
<protein>
    <submittedName>
        <fullName evidence="5">AraC-type DNA-binding protein</fullName>
    </submittedName>
</protein>
<dbReference type="InterPro" id="IPR003313">
    <property type="entry name" value="AraC-bd"/>
</dbReference>
<dbReference type="InterPro" id="IPR018060">
    <property type="entry name" value="HTH_AraC"/>
</dbReference>